<proteinExistence type="predicted"/>
<keyword evidence="4" id="KW-1185">Reference proteome</keyword>
<sequence length="70" mass="8001">MENDQLAQRVRAFRKLKGYTQVELAEELGISVAVLGSLERGTRKNDPKLLKLIANKLDISYEELISIREE</sequence>
<dbReference type="SMART" id="SM00530">
    <property type="entry name" value="HTH_XRE"/>
    <property type="match status" value="1"/>
</dbReference>
<dbReference type="GO" id="GO:0003677">
    <property type="term" value="F:DNA binding"/>
    <property type="evidence" value="ECO:0007669"/>
    <property type="project" value="UniProtKB-KW"/>
</dbReference>
<dbReference type="InterPro" id="IPR001387">
    <property type="entry name" value="Cro/C1-type_HTH"/>
</dbReference>
<comment type="caution">
    <text evidence="3">The sequence shown here is derived from an EMBL/GenBank/DDBJ whole genome shotgun (WGS) entry which is preliminary data.</text>
</comment>
<evidence type="ECO:0000313" key="3">
    <source>
        <dbReference type="EMBL" id="GIP19633.1"/>
    </source>
</evidence>
<evidence type="ECO:0000256" key="1">
    <source>
        <dbReference type="ARBA" id="ARBA00023125"/>
    </source>
</evidence>
<dbReference type="SUPFAM" id="SSF47413">
    <property type="entry name" value="lambda repressor-like DNA-binding domains"/>
    <property type="match status" value="1"/>
</dbReference>
<evidence type="ECO:0000313" key="4">
    <source>
        <dbReference type="Proteomes" id="UP000683139"/>
    </source>
</evidence>
<evidence type="ECO:0000259" key="2">
    <source>
        <dbReference type="PROSITE" id="PS50943"/>
    </source>
</evidence>
<keyword evidence="1" id="KW-0238">DNA-binding</keyword>
<dbReference type="Pfam" id="PF01381">
    <property type="entry name" value="HTH_3"/>
    <property type="match status" value="1"/>
</dbReference>
<gene>
    <name evidence="3" type="ORF">J40TS1_52750</name>
</gene>
<accession>A0A919YT82</accession>
<name>A0A919YT82_9BACL</name>
<dbReference type="PROSITE" id="PS50943">
    <property type="entry name" value="HTH_CROC1"/>
    <property type="match status" value="1"/>
</dbReference>
<protein>
    <submittedName>
        <fullName evidence="3">Transcriptional regulator</fullName>
    </submittedName>
</protein>
<dbReference type="PANTHER" id="PTHR46558">
    <property type="entry name" value="TRACRIPTIONAL REGULATORY PROTEIN-RELATED-RELATED"/>
    <property type="match status" value="1"/>
</dbReference>
<dbReference type="CDD" id="cd00093">
    <property type="entry name" value="HTH_XRE"/>
    <property type="match status" value="1"/>
</dbReference>
<dbReference type="AlphaFoldDB" id="A0A919YT82"/>
<dbReference type="EMBL" id="BOSE01000017">
    <property type="protein sequence ID" value="GIP19633.1"/>
    <property type="molecule type" value="Genomic_DNA"/>
</dbReference>
<dbReference type="InterPro" id="IPR010982">
    <property type="entry name" value="Lambda_DNA-bd_dom_sf"/>
</dbReference>
<dbReference type="RefSeq" id="WP_213520555.1">
    <property type="nucleotide sequence ID" value="NZ_BOSE01000017.1"/>
</dbReference>
<dbReference type="PANTHER" id="PTHR46558:SF11">
    <property type="entry name" value="HTH-TYPE TRANSCRIPTIONAL REGULATOR XRE"/>
    <property type="match status" value="1"/>
</dbReference>
<dbReference type="Gene3D" id="1.10.260.40">
    <property type="entry name" value="lambda repressor-like DNA-binding domains"/>
    <property type="match status" value="1"/>
</dbReference>
<organism evidence="3 4">
    <name type="scientific">Paenibacillus montaniterrae</name>
    <dbReference type="NCBI Taxonomy" id="429341"/>
    <lineage>
        <taxon>Bacteria</taxon>
        <taxon>Bacillati</taxon>
        <taxon>Bacillota</taxon>
        <taxon>Bacilli</taxon>
        <taxon>Bacillales</taxon>
        <taxon>Paenibacillaceae</taxon>
        <taxon>Paenibacillus</taxon>
    </lineage>
</organism>
<dbReference type="Proteomes" id="UP000683139">
    <property type="component" value="Unassembled WGS sequence"/>
</dbReference>
<feature type="domain" description="HTH cro/C1-type" evidence="2">
    <location>
        <begin position="10"/>
        <end position="64"/>
    </location>
</feature>
<reference evidence="3" key="1">
    <citation type="submission" date="2021-03" db="EMBL/GenBank/DDBJ databases">
        <title>Antimicrobial resistance genes in bacteria isolated from Japanese honey, and their potential for conferring macrolide and lincosamide resistance in the American foulbrood pathogen Paenibacillus larvae.</title>
        <authorList>
            <person name="Okamoto M."/>
            <person name="Kumagai M."/>
            <person name="Kanamori H."/>
            <person name="Takamatsu D."/>
        </authorList>
    </citation>
    <scope>NUCLEOTIDE SEQUENCE</scope>
    <source>
        <strain evidence="3">J40TS1</strain>
    </source>
</reference>